<protein>
    <recommendedName>
        <fullName evidence="4">Polyprotein protein</fullName>
    </recommendedName>
</protein>
<feature type="compositionally biased region" description="Polar residues" evidence="1">
    <location>
        <begin position="128"/>
        <end position="138"/>
    </location>
</feature>
<dbReference type="PaxDb" id="4113-PGSC0003DMT400097311"/>
<dbReference type="EnsemblPlants" id="PGSC0003DMT400097311">
    <property type="protein sequence ID" value="PGSC0003DMT400097311"/>
    <property type="gene ID" value="PGSC0003DMG400046882"/>
</dbReference>
<name>M1E0C9_SOLTU</name>
<dbReference type="HOGENOM" id="CLU_029307_11_0_1"/>
<dbReference type="Gramene" id="PGSC0003DMT400097311">
    <property type="protein sequence ID" value="PGSC0003DMT400097311"/>
    <property type="gene ID" value="PGSC0003DMG400046882"/>
</dbReference>
<dbReference type="AlphaFoldDB" id="M1E0C9"/>
<sequence>MDLKDEIASLRKDVNYLKCTYFTSLLETAEDMDAPETSRISLATTRDLQGNGTAHAESDTETDEELISVHAEEIQERRDESIYRDLPDLIETIVQSVIQTLPTKTSTTAPSGYGSDIPSEATPGTDAHIQTATPATETPTKRETT</sequence>
<keyword evidence="3" id="KW-1185">Reference proteome</keyword>
<proteinExistence type="predicted"/>
<organism evidence="2 3">
    <name type="scientific">Solanum tuberosum</name>
    <name type="common">Potato</name>
    <dbReference type="NCBI Taxonomy" id="4113"/>
    <lineage>
        <taxon>Eukaryota</taxon>
        <taxon>Viridiplantae</taxon>
        <taxon>Streptophyta</taxon>
        <taxon>Embryophyta</taxon>
        <taxon>Tracheophyta</taxon>
        <taxon>Spermatophyta</taxon>
        <taxon>Magnoliopsida</taxon>
        <taxon>eudicotyledons</taxon>
        <taxon>Gunneridae</taxon>
        <taxon>Pentapetalae</taxon>
        <taxon>asterids</taxon>
        <taxon>lamiids</taxon>
        <taxon>Solanales</taxon>
        <taxon>Solanaceae</taxon>
        <taxon>Solanoideae</taxon>
        <taxon>Solaneae</taxon>
        <taxon>Solanum</taxon>
    </lineage>
</organism>
<dbReference type="InParanoid" id="M1E0C9"/>
<evidence type="ECO:0000313" key="3">
    <source>
        <dbReference type="Proteomes" id="UP000011115"/>
    </source>
</evidence>
<evidence type="ECO:0000256" key="1">
    <source>
        <dbReference type="SAM" id="MobiDB-lite"/>
    </source>
</evidence>
<evidence type="ECO:0000313" key="2">
    <source>
        <dbReference type="EnsemblPlants" id="PGSC0003DMT400097311"/>
    </source>
</evidence>
<evidence type="ECO:0008006" key="4">
    <source>
        <dbReference type="Google" id="ProtNLM"/>
    </source>
</evidence>
<reference evidence="2" key="2">
    <citation type="submission" date="2015-06" db="UniProtKB">
        <authorList>
            <consortium name="EnsemblPlants"/>
        </authorList>
    </citation>
    <scope>IDENTIFICATION</scope>
    <source>
        <strain evidence="2">DM1-3 516 R44</strain>
    </source>
</reference>
<dbReference type="Proteomes" id="UP000011115">
    <property type="component" value="Unassembled WGS sequence"/>
</dbReference>
<feature type="region of interest" description="Disordered" evidence="1">
    <location>
        <begin position="101"/>
        <end position="145"/>
    </location>
</feature>
<feature type="compositionally biased region" description="Polar residues" evidence="1">
    <location>
        <begin position="43"/>
        <end position="52"/>
    </location>
</feature>
<feature type="region of interest" description="Disordered" evidence="1">
    <location>
        <begin position="43"/>
        <end position="64"/>
    </location>
</feature>
<feature type="compositionally biased region" description="Polar residues" evidence="1">
    <location>
        <begin position="101"/>
        <end position="110"/>
    </location>
</feature>
<accession>M1E0C9</accession>
<reference evidence="3" key="1">
    <citation type="journal article" date="2011" name="Nature">
        <title>Genome sequence and analysis of the tuber crop potato.</title>
        <authorList>
            <consortium name="The Potato Genome Sequencing Consortium"/>
        </authorList>
    </citation>
    <scope>NUCLEOTIDE SEQUENCE [LARGE SCALE GENOMIC DNA]</scope>
    <source>
        <strain evidence="3">cv. DM1-3 516 R44</strain>
    </source>
</reference>